<protein>
    <submittedName>
        <fullName evidence="1">Uncharacterized protein</fullName>
    </submittedName>
</protein>
<evidence type="ECO:0000313" key="1">
    <source>
        <dbReference type="EMBL" id="MBP1464359.1"/>
    </source>
</evidence>
<dbReference type="CDD" id="cd09766">
    <property type="entry name" value="Csx15_I-U"/>
    <property type="match status" value="1"/>
</dbReference>
<keyword evidence="2" id="KW-1185">Reference proteome</keyword>
<dbReference type="Proteomes" id="UP001193081">
    <property type="component" value="Unassembled WGS sequence"/>
</dbReference>
<gene>
    <name evidence="1" type="ORF">EYB53_001440</name>
</gene>
<sequence length="127" mass="13836">MLVLNYSHPLTQEQRTQIAAHCGVSSLEVRDLLAQIDRARPLADIAQELANAADLTPEAWQTTPIILNPPALAPVALALVAELHGRCGGFPTMLNIRPVAQSVPTRYEVAEIVNLQTLRDAARGRRI</sequence>
<name>A0ABS4D4J4_9CHLR</name>
<organism evidence="1 2">
    <name type="scientific">Candidatus Chloroploca mongolica</name>
    <dbReference type="NCBI Taxonomy" id="2528176"/>
    <lineage>
        <taxon>Bacteria</taxon>
        <taxon>Bacillati</taxon>
        <taxon>Chloroflexota</taxon>
        <taxon>Chloroflexia</taxon>
        <taxon>Chloroflexales</taxon>
        <taxon>Chloroflexineae</taxon>
        <taxon>Oscillochloridaceae</taxon>
        <taxon>Candidatus Chloroploca</taxon>
    </lineage>
</organism>
<dbReference type="EMBL" id="SIJK02000001">
    <property type="protein sequence ID" value="MBP1464359.1"/>
    <property type="molecule type" value="Genomic_DNA"/>
</dbReference>
<comment type="caution">
    <text evidence="1">The sequence shown here is derived from an EMBL/GenBank/DDBJ whole genome shotgun (WGS) entry which is preliminary data.</text>
</comment>
<evidence type="ECO:0000313" key="2">
    <source>
        <dbReference type="Proteomes" id="UP001193081"/>
    </source>
</evidence>
<reference evidence="1 2" key="1">
    <citation type="submission" date="2021-03" db="EMBL/GenBank/DDBJ databases">
        <authorList>
            <person name="Grouzdev D.S."/>
        </authorList>
    </citation>
    <scope>NUCLEOTIDE SEQUENCE [LARGE SCALE GENOMIC DNA]</scope>
    <source>
        <strain evidence="1 2">M50-1</strain>
    </source>
</reference>
<dbReference type="NCBIfam" id="NF040560">
    <property type="entry name" value="CAS_Csx15"/>
    <property type="match status" value="1"/>
</dbReference>
<proteinExistence type="predicted"/>
<accession>A0ABS4D4J4</accession>